<evidence type="ECO:0000313" key="2">
    <source>
        <dbReference type="Proteomes" id="UP001152651"/>
    </source>
</evidence>
<organism evidence="1 2">
    <name type="scientific">Pseudocitrobacter vendiensis</name>
    <dbReference type="NCBI Taxonomy" id="2488306"/>
    <lineage>
        <taxon>Bacteria</taxon>
        <taxon>Pseudomonadati</taxon>
        <taxon>Pseudomonadota</taxon>
        <taxon>Gammaproteobacteria</taxon>
        <taxon>Enterobacterales</taxon>
        <taxon>Enterobacteriaceae</taxon>
        <taxon>Pseudocitrobacter</taxon>
    </lineage>
</organism>
<protein>
    <submittedName>
        <fullName evidence="1">Uncharacterized protein</fullName>
    </submittedName>
</protein>
<gene>
    <name evidence="1" type="ORF">FBBNIHIM_10330</name>
</gene>
<comment type="caution">
    <text evidence="1">The sequence shown here is derived from an EMBL/GenBank/DDBJ whole genome shotgun (WGS) entry which is preliminary data.</text>
</comment>
<evidence type="ECO:0000313" key="1">
    <source>
        <dbReference type="EMBL" id="CAH6637208.1"/>
    </source>
</evidence>
<proteinExistence type="predicted"/>
<accession>A0ABM9F8N0</accession>
<dbReference type="Proteomes" id="UP001152651">
    <property type="component" value="Unassembled WGS sequence"/>
</dbReference>
<reference evidence="1" key="1">
    <citation type="submission" date="2022-05" db="EMBL/GenBank/DDBJ databases">
        <authorList>
            <person name="Blom J."/>
        </authorList>
    </citation>
    <scope>NUCLEOTIDE SEQUENCE</scope>
    <source>
        <strain evidence="1">Type strain: CPO20170097</strain>
    </source>
</reference>
<sequence length="65" mass="7392">MAPLILGQEHLGRVLKKCMELKRVYLHKQQAKQLGDYINVQRNHTLSECSCTVRSVSEALAEPDL</sequence>
<dbReference type="EMBL" id="CALSBS010000007">
    <property type="protein sequence ID" value="CAH6637208.1"/>
    <property type="molecule type" value="Genomic_DNA"/>
</dbReference>
<keyword evidence="2" id="KW-1185">Reference proteome</keyword>
<name>A0ABM9F8N0_9ENTR</name>